<keyword evidence="15" id="KW-1185">Reference proteome</keyword>
<evidence type="ECO:0000259" key="13">
    <source>
        <dbReference type="Pfam" id="PF07732"/>
    </source>
</evidence>
<keyword evidence="11" id="KW-0732">Signal</keyword>
<evidence type="ECO:0000256" key="7">
    <source>
        <dbReference type="ARBA" id="ARBA00042896"/>
    </source>
</evidence>
<dbReference type="InterPro" id="IPR006311">
    <property type="entry name" value="TAT_signal"/>
</dbReference>
<comment type="catalytic activity">
    <reaction evidence="9">
        <text>4 Cu(+) + O2 + 4 H(+) = 4 Cu(2+) + 2 H2O</text>
        <dbReference type="Rhea" id="RHEA:30083"/>
        <dbReference type="ChEBI" id="CHEBI:15377"/>
        <dbReference type="ChEBI" id="CHEBI:15378"/>
        <dbReference type="ChEBI" id="CHEBI:15379"/>
        <dbReference type="ChEBI" id="CHEBI:29036"/>
        <dbReference type="ChEBI" id="CHEBI:49552"/>
        <dbReference type="EC" id="1.16.3.4"/>
    </reaction>
    <physiologicalReaction direction="left-to-right" evidence="9">
        <dbReference type="Rhea" id="RHEA:30084"/>
    </physiologicalReaction>
</comment>
<comment type="subunit">
    <text evidence="2">Monomer.</text>
</comment>
<dbReference type="Pfam" id="PF07732">
    <property type="entry name" value="Cu-oxidase_3"/>
    <property type="match status" value="1"/>
</dbReference>
<evidence type="ECO:0000256" key="9">
    <source>
        <dbReference type="ARBA" id="ARBA00048092"/>
    </source>
</evidence>
<evidence type="ECO:0000313" key="15">
    <source>
        <dbReference type="Proteomes" id="UP000605992"/>
    </source>
</evidence>
<dbReference type="InterPro" id="IPR011706">
    <property type="entry name" value="Cu-oxidase_C"/>
</dbReference>
<evidence type="ECO:0000256" key="4">
    <source>
        <dbReference type="ARBA" id="ARBA00023002"/>
    </source>
</evidence>
<dbReference type="PANTHER" id="PTHR48267:SF1">
    <property type="entry name" value="BILIRUBIN OXIDASE"/>
    <property type="match status" value="1"/>
</dbReference>
<dbReference type="SUPFAM" id="SSF49503">
    <property type="entry name" value="Cupredoxins"/>
    <property type="match status" value="3"/>
</dbReference>
<protein>
    <recommendedName>
        <fullName evidence="6">Multicopper oxidase CueO</fullName>
        <ecNumber evidence="5">1.16.3.4</ecNumber>
    </recommendedName>
    <alternativeName>
        <fullName evidence="7">Copper efflux oxidase</fullName>
    </alternativeName>
    <alternativeName>
        <fullName evidence="8">Cuprous oxidase</fullName>
    </alternativeName>
</protein>
<feature type="domain" description="Plastocyanin-like" evidence="13">
    <location>
        <begin position="115"/>
        <end position="150"/>
    </location>
</feature>
<dbReference type="PANTHER" id="PTHR48267">
    <property type="entry name" value="CUPREDOXIN SUPERFAMILY PROTEIN"/>
    <property type="match status" value="1"/>
</dbReference>
<name>A0A8J3VD62_9ACTN</name>
<dbReference type="EC" id="1.16.3.4" evidence="5"/>
<accession>A0A8J3VD62</accession>
<dbReference type="Pfam" id="PF07731">
    <property type="entry name" value="Cu-oxidase_2"/>
    <property type="match status" value="1"/>
</dbReference>
<keyword evidence="3" id="KW-0479">Metal-binding</keyword>
<evidence type="ECO:0000256" key="2">
    <source>
        <dbReference type="ARBA" id="ARBA00011245"/>
    </source>
</evidence>
<evidence type="ECO:0000256" key="5">
    <source>
        <dbReference type="ARBA" id="ARBA00038978"/>
    </source>
</evidence>
<organism evidence="14 15">
    <name type="scientific">Planotetraspora thailandica</name>
    <dbReference type="NCBI Taxonomy" id="487172"/>
    <lineage>
        <taxon>Bacteria</taxon>
        <taxon>Bacillati</taxon>
        <taxon>Actinomycetota</taxon>
        <taxon>Actinomycetes</taxon>
        <taxon>Streptosporangiales</taxon>
        <taxon>Streptosporangiaceae</taxon>
        <taxon>Planotetraspora</taxon>
    </lineage>
</organism>
<dbReference type="InterPro" id="IPR008972">
    <property type="entry name" value="Cupredoxin"/>
</dbReference>
<proteinExistence type="inferred from homology"/>
<evidence type="ECO:0000256" key="6">
    <source>
        <dbReference type="ARBA" id="ARBA00041027"/>
    </source>
</evidence>
<dbReference type="Proteomes" id="UP000605992">
    <property type="component" value="Unassembled WGS sequence"/>
</dbReference>
<dbReference type="PROSITE" id="PS51318">
    <property type="entry name" value="TAT"/>
    <property type="match status" value="1"/>
</dbReference>
<evidence type="ECO:0000256" key="10">
    <source>
        <dbReference type="SAM" id="MobiDB-lite"/>
    </source>
</evidence>
<sequence length="709" mass="76978">MDTSRRNFLGLATAMAVTGAAAPASASVRRTAAVPPVPDAMPETGAGASSATPDIRAHLSGWDVPELAGADQPVTATLTPFADAMRVPPLIRPETAELTIEMRSVAARLHSQLPPTRLWTYEGLFPGPTIEVHREQRLRVAWTNRIENETVPVTAVQSYAQVGSPNMPNILPGSGGAVPRRDVADIPPWLVVHLHGAITGGGQDGWSENGHVAGEVQYAEYLNRQPSAALWYHDHAMHTSTWTLFAGLFGMYWIRDEEEHALGLPSGDYELPLILCDRNLETDPSGLLTGRLLHKVTFRNEMQPVTRPFEGPYTLANGVIWPYLEVEPRWYRFRVLNAANSRTFRLALIDESTGDQVMGAMKQIGTDGGLLHVPITVDFLTLASGERADVLVDFGAHSGRRLRLVNTVEGTSPGSPAPGVPYPEVVQFRVGGTGRRGPVRPGQPTRPGQGGQTDRHDQHAEAGEGKGARTGDLFTLPRVVSPSFVRTSHDSLPPDRTHRVVLTKVGGGKHSEMWEMEKVNPHSVELGSEGVVQLKTADGNVLTYRRIANGPDDVVNYFAVEGSWELWTFINATDFPHPMHIHLMRFQALSRDIYDISGFDATLGATTKPIAYKQAGVLEDGEKGLKDVIRVGVNEVVTIAGRFEGATGRFAYHCHLLEHQDEGMMRPLIVYPQAVMALRAAHAQMGGHGEAGANVQTAGNGQPGAHDHT</sequence>
<feature type="signal peptide" evidence="11">
    <location>
        <begin position="1"/>
        <end position="26"/>
    </location>
</feature>
<dbReference type="InterPro" id="IPR033138">
    <property type="entry name" value="Cu_oxidase_CS"/>
</dbReference>
<feature type="compositionally biased region" description="Basic and acidic residues" evidence="10">
    <location>
        <begin position="453"/>
        <end position="469"/>
    </location>
</feature>
<feature type="region of interest" description="Disordered" evidence="10">
    <location>
        <begin position="431"/>
        <end position="473"/>
    </location>
</feature>
<dbReference type="EMBL" id="BOOR01000025">
    <property type="protein sequence ID" value="GII55425.1"/>
    <property type="molecule type" value="Genomic_DNA"/>
</dbReference>
<dbReference type="InterPro" id="IPR002355">
    <property type="entry name" value="Cu_oxidase_Cu_BS"/>
</dbReference>
<dbReference type="RefSeq" id="WP_203945605.1">
    <property type="nucleotide sequence ID" value="NZ_BOOR01000025.1"/>
</dbReference>
<dbReference type="Gene3D" id="2.60.40.420">
    <property type="entry name" value="Cupredoxins - blue copper proteins"/>
    <property type="match status" value="3"/>
</dbReference>
<evidence type="ECO:0000259" key="12">
    <source>
        <dbReference type="Pfam" id="PF07731"/>
    </source>
</evidence>
<evidence type="ECO:0000313" key="14">
    <source>
        <dbReference type="EMBL" id="GII55425.1"/>
    </source>
</evidence>
<dbReference type="PROSITE" id="PS00079">
    <property type="entry name" value="MULTICOPPER_OXIDASE1"/>
    <property type="match status" value="1"/>
</dbReference>
<evidence type="ECO:0000256" key="1">
    <source>
        <dbReference type="ARBA" id="ARBA00010609"/>
    </source>
</evidence>
<dbReference type="PROSITE" id="PS00080">
    <property type="entry name" value="MULTICOPPER_OXIDASE2"/>
    <property type="match status" value="1"/>
</dbReference>
<feature type="region of interest" description="Disordered" evidence="10">
    <location>
        <begin position="688"/>
        <end position="709"/>
    </location>
</feature>
<reference evidence="14" key="1">
    <citation type="submission" date="2021-01" db="EMBL/GenBank/DDBJ databases">
        <title>Whole genome shotgun sequence of Planotetraspora thailandica NBRC 104271.</title>
        <authorList>
            <person name="Komaki H."/>
            <person name="Tamura T."/>
        </authorList>
    </citation>
    <scope>NUCLEOTIDE SEQUENCE</scope>
    <source>
        <strain evidence="14">NBRC 104271</strain>
    </source>
</reference>
<dbReference type="GO" id="GO:0005507">
    <property type="term" value="F:copper ion binding"/>
    <property type="evidence" value="ECO:0007669"/>
    <property type="project" value="InterPro"/>
</dbReference>
<dbReference type="InterPro" id="IPR045087">
    <property type="entry name" value="Cu-oxidase_fam"/>
</dbReference>
<feature type="chain" id="PRO_5035205999" description="Multicopper oxidase CueO" evidence="11">
    <location>
        <begin position="27"/>
        <end position="709"/>
    </location>
</feature>
<feature type="domain" description="Plastocyanin-like" evidence="12">
    <location>
        <begin position="561"/>
        <end position="673"/>
    </location>
</feature>
<evidence type="ECO:0000256" key="11">
    <source>
        <dbReference type="SAM" id="SignalP"/>
    </source>
</evidence>
<dbReference type="AlphaFoldDB" id="A0A8J3VD62"/>
<comment type="caution">
    <text evidence="14">The sequence shown here is derived from an EMBL/GenBank/DDBJ whole genome shotgun (WGS) entry which is preliminary data.</text>
</comment>
<evidence type="ECO:0000256" key="3">
    <source>
        <dbReference type="ARBA" id="ARBA00022723"/>
    </source>
</evidence>
<gene>
    <name evidence="14" type="primary">cotA_1</name>
    <name evidence="14" type="ORF">Pth03_38140</name>
</gene>
<dbReference type="InterPro" id="IPR011707">
    <property type="entry name" value="Cu-oxidase-like_N"/>
</dbReference>
<dbReference type="GO" id="GO:0016491">
    <property type="term" value="F:oxidoreductase activity"/>
    <property type="evidence" value="ECO:0007669"/>
    <property type="project" value="UniProtKB-KW"/>
</dbReference>
<keyword evidence="4" id="KW-0560">Oxidoreductase</keyword>
<comment type="similarity">
    <text evidence="1">Belongs to the multicopper oxidase family.</text>
</comment>
<evidence type="ECO:0000256" key="8">
    <source>
        <dbReference type="ARBA" id="ARBA00043090"/>
    </source>
</evidence>